<dbReference type="AlphaFoldDB" id="A0A3N7G8W0"/>
<gene>
    <name evidence="1" type="ORF">POPTR_019G089001</name>
</gene>
<evidence type="ECO:0000313" key="2">
    <source>
        <dbReference type="Proteomes" id="UP000006729"/>
    </source>
</evidence>
<dbReference type="InParanoid" id="A0A3N7G8W0"/>
<keyword evidence="2" id="KW-1185">Reference proteome</keyword>
<dbReference type="Proteomes" id="UP000006729">
    <property type="component" value="Chromosome 19"/>
</dbReference>
<organism evidence="1 2">
    <name type="scientific">Populus trichocarpa</name>
    <name type="common">Western balsam poplar</name>
    <name type="synonym">Populus balsamifera subsp. trichocarpa</name>
    <dbReference type="NCBI Taxonomy" id="3694"/>
    <lineage>
        <taxon>Eukaryota</taxon>
        <taxon>Viridiplantae</taxon>
        <taxon>Streptophyta</taxon>
        <taxon>Embryophyta</taxon>
        <taxon>Tracheophyta</taxon>
        <taxon>Spermatophyta</taxon>
        <taxon>Magnoliopsida</taxon>
        <taxon>eudicotyledons</taxon>
        <taxon>Gunneridae</taxon>
        <taxon>Pentapetalae</taxon>
        <taxon>rosids</taxon>
        <taxon>fabids</taxon>
        <taxon>Malpighiales</taxon>
        <taxon>Salicaceae</taxon>
        <taxon>Saliceae</taxon>
        <taxon>Populus</taxon>
    </lineage>
</organism>
<dbReference type="EMBL" id="CM009308">
    <property type="protein sequence ID" value="RQP03627.1"/>
    <property type="molecule type" value="Genomic_DNA"/>
</dbReference>
<evidence type="ECO:0000313" key="1">
    <source>
        <dbReference type="EMBL" id="RQP03627.1"/>
    </source>
</evidence>
<accession>A0A3N7G8W0</accession>
<proteinExistence type="predicted"/>
<name>A0A3N7G8W0_POPTR</name>
<dbReference type="Gramene" id="Potri.019G089001.1.v4.1">
    <property type="protein sequence ID" value="Potri.019G089001.1.v4.1"/>
    <property type="gene ID" value="Potri.019G089001.v4.1"/>
</dbReference>
<sequence>MIAQKVNRKQQWSKVMGMLEWLIQGRWNTGSDIWQISFAEPINYLQLMTKGHNQNFLAAIHDTRPTYFLCFSHNLRYFQQSNSKINSGSVLYLVPSSPEPNWFTIVQCFYFLGKACCRSSTQVIQF</sequence>
<protein>
    <submittedName>
        <fullName evidence="1">Uncharacterized protein</fullName>
    </submittedName>
</protein>
<reference evidence="1 2" key="1">
    <citation type="journal article" date="2006" name="Science">
        <title>The genome of black cottonwood, Populus trichocarpa (Torr. &amp; Gray).</title>
        <authorList>
            <person name="Tuskan G.A."/>
            <person name="Difazio S."/>
            <person name="Jansson S."/>
            <person name="Bohlmann J."/>
            <person name="Grigoriev I."/>
            <person name="Hellsten U."/>
            <person name="Putnam N."/>
            <person name="Ralph S."/>
            <person name="Rombauts S."/>
            <person name="Salamov A."/>
            <person name="Schein J."/>
            <person name="Sterck L."/>
            <person name="Aerts A."/>
            <person name="Bhalerao R.R."/>
            <person name="Bhalerao R.P."/>
            <person name="Blaudez D."/>
            <person name="Boerjan W."/>
            <person name="Brun A."/>
            <person name="Brunner A."/>
            <person name="Busov V."/>
            <person name="Campbell M."/>
            <person name="Carlson J."/>
            <person name="Chalot M."/>
            <person name="Chapman J."/>
            <person name="Chen G.L."/>
            <person name="Cooper D."/>
            <person name="Coutinho P.M."/>
            <person name="Couturier J."/>
            <person name="Covert S."/>
            <person name="Cronk Q."/>
            <person name="Cunningham R."/>
            <person name="Davis J."/>
            <person name="Degroeve S."/>
            <person name="Dejardin A."/>
            <person name="Depamphilis C."/>
            <person name="Detter J."/>
            <person name="Dirks B."/>
            <person name="Dubchak I."/>
            <person name="Duplessis S."/>
            <person name="Ehlting J."/>
            <person name="Ellis B."/>
            <person name="Gendler K."/>
            <person name="Goodstein D."/>
            <person name="Gribskov M."/>
            <person name="Grimwood J."/>
            <person name="Groover A."/>
            <person name="Gunter L."/>
            <person name="Hamberger B."/>
            <person name="Heinze B."/>
            <person name="Helariutta Y."/>
            <person name="Henrissat B."/>
            <person name="Holligan D."/>
            <person name="Holt R."/>
            <person name="Huang W."/>
            <person name="Islam-Faridi N."/>
            <person name="Jones S."/>
            <person name="Jones-Rhoades M."/>
            <person name="Jorgensen R."/>
            <person name="Joshi C."/>
            <person name="Kangasjarvi J."/>
            <person name="Karlsson J."/>
            <person name="Kelleher C."/>
            <person name="Kirkpatrick R."/>
            <person name="Kirst M."/>
            <person name="Kohler A."/>
            <person name="Kalluri U."/>
            <person name="Larimer F."/>
            <person name="Leebens-Mack J."/>
            <person name="Leple J.C."/>
            <person name="Locascio P."/>
            <person name="Lou Y."/>
            <person name="Lucas S."/>
            <person name="Martin F."/>
            <person name="Montanini B."/>
            <person name="Napoli C."/>
            <person name="Nelson D.R."/>
            <person name="Nelson C."/>
            <person name="Nieminen K."/>
            <person name="Nilsson O."/>
            <person name="Pereda V."/>
            <person name="Peter G."/>
            <person name="Philippe R."/>
            <person name="Pilate G."/>
            <person name="Poliakov A."/>
            <person name="Razumovskaya J."/>
            <person name="Richardson P."/>
            <person name="Rinaldi C."/>
            <person name="Ritland K."/>
            <person name="Rouze P."/>
            <person name="Ryaboy D."/>
            <person name="Schmutz J."/>
            <person name="Schrader J."/>
            <person name="Segerman B."/>
            <person name="Shin H."/>
            <person name="Siddiqui A."/>
            <person name="Sterky F."/>
            <person name="Terry A."/>
            <person name="Tsai C.J."/>
            <person name="Uberbacher E."/>
            <person name="Unneberg P."/>
            <person name="Vahala J."/>
            <person name="Wall K."/>
            <person name="Wessler S."/>
            <person name="Yang G."/>
            <person name="Yin T."/>
            <person name="Douglas C."/>
            <person name="Marra M."/>
            <person name="Sandberg G."/>
            <person name="Van de Peer Y."/>
            <person name="Rokhsar D."/>
        </authorList>
    </citation>
    <scope>NUCLEOTIDE SEQUENCE [LARGE SCALE GENOMIC DNA]</scope>
    <source>
        <strain evidence="2">cv. Nisqually</strain>
    </source>
</reference>